<reference evidence="2 4" key="1">
    <citation type="submission" date="2017-11" db="EMBL/GenBank/DDBJ databases">
        <title>The genome of Rhizophagus clarus HR1 reveals common genetic basis of auxotrophy among arbuscular mycorrhizal fungi.</title>
        <authorList>
            <person name="Kobayashi Y."/>
        </authorList>
    </citation>
    <scope>NUCLEOTIDE SEQUENCE [LARGE SCALE GENOMIC DNA]</scope>
    <source>
        <strain evidence="2 4">HR1</strain>
    </source>
</reference>
<name>A0A2Z6QDE7_9GLOM</name>
<keyword evidence="4" id="KW-1185">Reference proteome</keyword>
<dbReference type="OrthoDB" id="2304422at2759"/>
<evidence type="ECO:0000256" key="1">
    <source>
        <dbReference type="SAM" id="MobiDB-lite"/>
    </source>
</evidence>
<evidence type="ECO:0000313" key="3">
    <source>
        <dbReference type="EMBL" id="GET02671.1"/>
    </source>
</evidence>
<dbReference type="EMBL" id="BEXD01000047">
    <property type="protein sequence ID" value="GBB83719.1"/>
    <property type="molecule type" value="Genomic_DNA"/>
</dbReference>
<evidence type="ECO:0000313" key="2">
    <source>
        <dbReference type="EMBL" id="GBB83719.1"/>
    </source>
</evidence>
<evidence type="ECO:0008006" key="5">
    <source>
        <dbReference type="Google" id="ProtNLM"/>
    </source>
</evidence>
<proteinExistence type="predicted"/>
<reference evidence="3" key="2">
    <citation type="submission" date="2019-10" db="EMBL/GenBank/DDBJ databases">
        <title>Conservation and host-specific expression of non-tandemly repeated heterogenous ribosome RNA gene in arbuscular mycorrhizal fungi.</title>
        <authorList>
            <person name="Maeda T."/>
            <person name="Kobayashi Y."/>
            <person name="Nakagawa T."/>
            <person name="Ezawa T."/>
            <person name="Yamaguchi K."/>
            <person name="Bino T."/>
            <person name="Nishimoto Y."/>
            <person name="Shigenobu S."/>
            <person name="Kawaguchi M."/>
        </authorList>
    </citation>
    <scope>NUCLEOTIDE SEQUENCE</scope>
    <source>
        <strain evidence="3">HR1</strain>
    </source>
</reference>
<dbReference type="Proteomes" id="UP000247702">
    <property type="component" value="Unassembled WGS sequence"/>
</dbReference>
<dbReference type="Proteomes" id="UP000615446">
    <property type="component" value="Unassembled WGS sequence"/>
</dbReference>
<accession>A0A2Z6QDE7</accession>
<protein>
    <recommendedName>
        <fullName evidence="5">RING-type domain-containing protein</fullName>
    </recommendedName>
</protein>
<comment type="caution">
    <text evidence="2">The sequence shown here is derived from an EMBL/GenBank/DDBJ whole genome shotgun (WGS) entry which is preliminary data.</text>
</comment>
<evidence type="ECO:0000313" key="4">
    <source>
        <dbReference type="Proteomes" id="UP000247702"/>
    </source>
</evidence>
<gene>
    <name evidence="3" type="ORF">RCL2_002904500</name>
    <name evidence="2" type="ORF">RclHR1_01040024</name>
</gene>
<sequence length="155" mass="17730">MSGSKSTKDPSYQVPERSRPSLTNHRNLAYNILKYLKDEMVRDKEILDLGPYSECTNDILTLPLKAFTIFSCGHLFYRLCIKKKFMITRPDMYPFPNCGMKVDIIYPVSTSTRRGSQSSQSSGTSTLSNWMGEKFNLISPIPEDLMEEVEDTLIQ</sequence>
<feature type="region of interest" description="Disordered" evidence="1">
    <location>
        <begin position="1"/>
        <end position="20"/>
    </location>
</feature>
<organism evidence="2 4">
    <name type="scientific">Rhizophagus clarus</name>
    <dbReference type="NCBI Taxonomy" id="94130"/>
    <lineage>
        <taxon>Eukaryota</taxon>
        <taxon>Fungi</taxon>
        <taxon>Fungi incertae sedis</taxon>
        <taxon>Mucoromycota</taxon>
        <taxon>Glomeromycotina</taxon>
        <taxon>Glomeromycetes</taxon>
        <taxon>Glomerales</taxon>
        <taxon>Glomeraceae</taxon>
        <taxon>Rhizophagus</taxon>
    </lineage>
</organism>
<dbReference type="EMBL" id="BLAL01000315">
    <property type="protein sequence ID" value="GET02671.1"/>
    <property type="molecule type" value="Genomic_DNA"/>
</dbReference>
<dbReference type="AlphaFoldDB" id="A0A2Z6QDE7"/>